<gene>
    <name evidence="3" type="ORF">PGLA1383_LOCUS20704</name>
</gene>
<dbReference type="SUPFAM" id="SSF100934">
    <property type="entry name" value="Heat shock protein 70kD (HSP70), C-terminal subdomain"/>
    <property type="match status" value="2"/>
</dbReference>
<dbReference type="OrthoDB" id="6367783at2759"/>
<feature type="region of interest" description="Disordered" evidence="2">
    <location>
        <begin position="384"/>
        <end position="411"/>
    </location>
</feature>
<feature type="region of interest" description="Disordered" evidence="2">
    <location>
        <begin position="265"/>
        <end position="305"/>
    </location>
</feature>
<feature type="region of interest" description="Disordered" evidence="2">
    <location>
        <begin position="145"/>
        <end position="192"/>
    </location>
</feature>
<sequence>MLRTRYQAAGGVGLPQGGLPGGCGGATSAGGAGSSIGDEVKSEAREAEKVRGEDENKKGKVESRNGLENYCFSVRNTVNEEKLKDKFEAVDKEKDEVENKQKEIEGDVYPMLKKDESENAQKEIEGDVYPMFKMGYQAAGGAGLPEGGLPGGGRGATSDGGVGTSAVEEANSVAREVEKFRSEDETNEGKVERRNGLEKCCFAVSDTMIEEKLRDEFEAVDKVKDEFENKRKDSEGDGHHILRKGHQAAGAVCLRQGGLTGCVGGATSDGGDGDSIVEEPNGMARDSEEVRGEGEDDRRKVESRNGLEKYQFAMRNTVNAEKFKEEFEASDEEKDEYESQQKENEGGAYPVKRKGYKAAGGAGVPQGGLSGGCAGAADAGGFGSSTVKEANSEAREPEKVKNEDETSKGKIESRNGSVRCCLTMRNTINVEEKLRGKFEAVVVAILLETGLAVCQRPNVQVRGGRAGLADAVVCPCATGLR</sequence>
<feature type="region of interest" description="Disordered" evidence="2">
    <location>
        <begin position="1"/>
        <end position="63"/>
    </location>
</feature>
<evidence type="ECO:0000256" key="1">
    <source>
        <dbReference type="SAM" id="Coils"/>
    </source>
</evidence>
<evidence type="ECO:0000313" key="4">
    <source>
        <dbReference type="Proteomes" id="UP000654075"/>
    </source>
</evidence>
<feature type="coiled-coil region" evidence="1">
    <location>
        <begin position="80"/>
        <end position="107"/>
    </location>
</feature>
<protein>
    <submittedName>
        <fullName evidence="3">Uncharacterized protein</fullName>
    </submittedName>
</protein>
<feature type="compositionally biased region" description="Gly residues" evidence="2">
    <location>
        <begin position="10"/>
        <end position="34"/>
    </location>
</feature>
<feature type="compositionally biased region" description="Basic and acidic residues" evidence="2">
    <location>
        <begin position="175"/>
        <end position="192"/>
    </location>
</feature>
<organism evidence="3 4">
    <name type="scientific">Polarella glacialis</name>
    <name type="common">Dinoflagellate</name>
    <dbReference type="NCBI Taxonomy" id="89957"/>
    <lineage>
        <taxon>Eukaryota</taxon>
        <taxon>Sar</taxon>
        <taxon>Alveolata</taxon>
        <taxon>Dinophyceae</taxon>
        <taxon>Suessiales</taxon>
        <taxon>Suessiaceae</taxon>
        <taxon>Polarella</taxon>
    </lineage>
</organism>
<comment type="caution">
    <text evidence="3">The sequence shown here is derived from an EMBL/GenBank/DDBJ whole genome shotgun (WGS) entry which is preliminary data.</text>
</comment>
<name>A0A813EXC5_POLGL</name>
<dbReference type="Proteomes" id="UP000654075">
    <property type="component" value="Unassembled WGS sequence"/>
</dbReference>
<keyword evidence="1" id="KW-0175">Coiled coil</keyword>
<evidence type="ECO:0000313" key="3">
    <source>
        <dbReference type="EMBL" id="CAE8602463.1"/>
    </source>
</evidence>
<proteinExistence type="predicted"/>
<evidence type="ECO:0000256" key="2">
    <source>
        <dbReference type="SAM" id="MobiDB-lite"/>
    </source>
</evidence>
<dbReference type="InterPro" id="IPR029048">
    <property type="entry name" value="HSP70_C_sf"/>
</dbReference>
<feature type="compositionally biased region" description="Basic and acidic residues" evidence="2">
    <location>
        <begin position="38"/>
        <end position="63"/>
    </location>
</feature>
<reference evidence="3" key="1">
    <citation type="submission" date="2021-02" db="EMBL/GenBank/DDBJ databases">
        <authorList>
            <person name="Dougan E. K."/>
            <person name="Rhodes N."/>
            <person name="Thang M."/>
            <person name="Chan C."/>
        </authorList>
    </citation>
    <scope>NUCLEOTIDE SEQUENCE</scope>
</reference>
<feature type="compositionally biased region" description="Basic and acidic residues" evidence="2">
    <location>
        <begin position="285"/>
        <end position="305"/>
    </location>
</feature>
<feature type="region of interest" description="Disordered" evidence="2">
    <location>
        <begin position="326"/>
        <end position="350"/>
    </location>
</feature>
<keyword evidence="4" id="KW-1185">Reference proteome</keyword>
<dbReference type="Gene3D" id="1.20.1270.10">
    <property type="match status" value="3"/>
</dbReference>
<dbReference type="AlphaFoldDB" id="A0A813EXC5"/>
<feature type="compositionally biased region" description="Gly residues" evidence="2">
    <location>
        <begin position="145"/>
        <end position="163"/>
    </location>
</feature>
<accession>A0A813EXC5</accession>
<feature type="compositionally biased region" description="Basic and acidic residues" evidence="2">
    <location>
        <begin position="390"/>
        <end position="411"/>
    </location>
</feature>
<dbReference type="EMBL" id="CAJNNV010014326">
    <property type="protein sequence ID" value="CAE8602463.1"/>
    <property type="molecule type" value="Genomic_DNA"/>
</dbReference>